<dbReference type="Gene3D" id="1.10.8.60">
    <property type="match status" value="1"/>
</dbReference>
<dbReference type="InterPro" id="IPR003959">
    <property type="entry name" value="ATPase_AAA_core"/>
</dbReference>
<dbReference type="InterPro" id="IPR050168">
    <property type="entry name" value="AAA_ATPase_domain"/>
</dbReference>
<evidence type="ECO:0000259" key="1">
    <source>
        <dbReference type="SMART" id="SM00382"/>
    </source>
</evidence>
<evidence type="ECO:0000313" key="3">
    <source>
        <dbReference type="Proteomes" id="UP001470230"/>
    </source>
</evidence>
<reference evidence="2 3" key="1">
    <citation type="submission" date="2024-04" db="EMBL/GenBank/DDBJ databases">
        <title>Tritrichomonas musculus Genome.</title>
        <authorList>
            <person name="Alves-Ferreira E."/>
            <person name="Grigg M."/>
            <person name="Lorenzi H."/>
            <person name="Galac M."/>
        </authorList>
    </citation>
    <scope>NUCLEOTIDE SEQUENCE [LARGE SCALE GENOMIC DNA]</scope>
    <source>
        <strain evidence="2 3">EAF2021</strain>
    </source>
</reference>
<dbReference type="EMBL" id="JAPFFF010000015">
    <property type="protein sequence ID" value="KAK8866928.1"/>
    <property type="molecule type" value="Genomic_DNA"/>
</dbReference>
<dbReference type="SMART" id="SM00382">
    <property type="entry name" value="AAA"/>
    <property type="match status" value="2"/>
</dbReference>
<organism evidence="2 3">
    <name type="scientific">Tritrichomonas musculus</name>
    <dbReference type="NCBI Taxonomy" id="1915356"/>
    <lineage>
        <taxon>Eukaryota</taxon>
        <taxon>Metamonada</taxon>
        <taxon>Parabasalia</taxon>
        <taxon>Tritrichomonadida</taxon>
        <taxon>Tritrichomonadidae</taxon>
        <taxon>Tritrichomonas</taxon>
    </lineage>
</organism>
<sequence length="484" mass="54115">MDLSDFDINSFINNVICDCSCRPNLVKEIANCIQNNITRILLVGASGSGKTRLGRSILQHLSKKYTEISQLDAYGVNERQSISLIIQKMSSNAILIEELSDFSMKMTPRDLRLTSSLSHLLMASPLINKFIIATTRDPANVDPAILHHFPKRFYLKPLDLEERILLFKSLPSNFSTPLIEQFRTLSTQEEQESLMKHYASLNPSELLSTSQKYIPNDSFSMVAGVDQLLKKLEFLILKPLMEPQIFKEMGVHPPRGVLLTGPSGVGKTLIARAVGRASRVTFFDIQGVEIIAKEVGESEKRLHSIFEKARASAPSIILFDDIDSIAPKRKFGQTISEAADRILTTLLVETDGLTGKDDGVTIMATTSRIESIDPAMTRPGRFDYILEIPLPDPIARGKIFDLYTNNVPIEERDKARQAVINSTNGLTGANIEGIIREAAMITLRKNIDSNQIPISSFNDAIINLQRERPQNVQADKRKKRLRLK</sequence>
<keyword evidence="3" id="KW-1185">Reference proteome</keyword>
<name>A0ABR2IQJ7_9EUKA</name>
<dbReference type="PANTHER" id="PTHR23077">
    <property type="entry name" value="AAA-FAMILY ATPASE"/>
    <property type="match status" value="1"/>
</dbReference>
<dbReference type="PANTHER" id="PTHR23077:SF117">
    <property type="entry name" value="AAA+ ATPASE DOMAIN-CONTAINING PROTEIN"/>
    <property type="match status" value="1"/>
</dbReference>
<accession>A0ABR2IQJ7</accession>
<dbReference type="Gene3D" id="3.40.50.300">
    <property type="entry name" value="P-loop containing nucleotide triphosphate hydrolases"/>
    <property type="match status" value="2"/>
</dbReference>
<feature type="domain" description="AAA+ ATPase" evidence="1">
    <location>
        <begin position="36"/>
        <end position="159"/>
    </location>
</feature>
<protein>
    <recommendedName>
        <fullName evidence="1">AAA+ ATPase domain-containing protein</fullName>
    </recommendedName>
</protein>
<dbReference type="InterPro" id="IPR027417">
    <property type="entry name" value="P-loop_NTPase"/>
</dbReference>
<gene>
    <name evidence="2" type="ORF">M9Y10_009897</name>
</gene>
<dbReference type="Pfam" id="PF00004">
    <property type="entry name" value="AAA"/>
    <property type="match status" value="2"/>
</dbReference>
<evidence type="ECO:0000313" key="2">
    <source>
        <dbReference type="EMBL" id="KAK8866928.1"/>
    </source>
</evidence>
<proteinExistence type="predicted"/>
<dbReference type="SUPFAM" id="SSF52540">
    <property type="entry name" value="P-loop containing nucleoside triphosphate hydrolases"/>
    <property type="match status" value="2"/>
</dbReference>
<dbReference type="Proteomes" id="UP001470230">
    <property type="component" value="Unassembled WGS sequence"/>
</dbReference>
<comment type="caution">
    <text evidence="2">The sequence shown here is derived from an EMBL/GenBank/DDBJ whole genome shotgun (WGS) entry which is preliminary data.</text>
</comment>
<feature type="domain" description="AAA+ ATPase" evidence="1">
    <location>
        <begin position="253"/>
        <end position="392"/>
    </location>
</feature>
<dbReference type="InterPro" id="IPR003593">
    <property type="entry name" value="AAA+_ATPase"/>
</dbReference>